<proteinExistence type="predicted"/>
<gene>
    <name evidence="2" type="ORF">G6011_11785</name>
</gene>
<organism evidence="2 3">
    <name type="scientific">Alternaria panax</name>
    <dbReference type="NCBI Taxonomy" id="48097"/>
    <lineage>
        <taxon>Eukaryota</taxon>
        <taxon>Fungi</taxon>
        <taxon>Dikarya</taxon>
        <taxon>Ascomycota</taxon>
        <taxon>Pezizomycotina</taxon>
        <taxon>Dothideomycetes</taxon>
        <taxon>Pleosporomycetidae</taxon>
        <taxon>Pleosporales</taxon>
        <taxon>Pleosporineae</taxon>
        <taxon>Pleosporaceae</taxon>
        <taxon>Alternaria</taxon>
        <taxon>Alternaria sect. Panax</taxon>
    </lineage>
</organism>
<dbReference type="AlphaFoldDB" id="A0AAD4F8P3"/>
<reference evidence="2" key="1">
    <citation type="submission" date="2021-07" db="EMBL/GenBank/DDBJ databases">
        <title>Genome Resource of American Ginseng Black Spot Pathogen Alternaria panax.</title>
        <authorList>
            <person name="Qiu C."/>
            <person name="Wang W."/>
            <person name="Liu Z."/>
        </authorList>
    </citation>
    <scope>NUCLEOTIDE SEQUENCE</scope>
    <source>
        <strain evidence="2">BNCC115425</strain>
    </source>
</reference>
<dbReference type="EMBL" id="JAANER010000013">
    <property type="protein sequence ID" value="KAG9184955.1"/>
    <property type="molecule type" value="Genomic_DNA"/>
</dbReference>
<feature type="region of interest" description="Disordered" evidence="1">
    <location>
        <begin position="141"/>
        <end position="167"/>
    </location>
</feature>
<feature type="compositionally biased region" description="Acidic residues" evidence="1">
    <location>
        <begin position="237"/>
        <end position="257"/>
    </location>
</feature>
<evidence type="ECO:0000313" key="2">
    <source>
        <dbReference type="EMBL" id="KAG9184955.1"/>
    </source>
</evidence>
<evidence type="ECO:0000313" key="3">
    <source>
        <dbReference type="Proteomes" id="UP001199106"/>
    </source>
</evidence>
<accession>A0AAD4F8P3</accession>
<keyword evidence="3" id="KW-1185">Reference proteome</keyword>
<comment type="caution">
    <text evidence="2">The sequence shown here is derived from an EMBL/GenBank/DDBJ whole genome shotgun (WGS) entry which is preliminary data.</text>
</comment>
<protein>
    <submittedName>
        <fullName evidence="2">Uncharacterized protein</fullName>
    </submittedName>
</protein>
<feature type="region of interest" description="Disordered" evidence="1">
    <location>
        <begin position="228"/>
        <end position="299"/>
    </location>
</feature>
<dbReference type="Proteomes" id="UP001199106">
    <property type="component" value="Unassembled WGS sequence"/>
</dbReference>
<feature type="region of interest" description="Disordered" evidence="1">
    <location>
        <begin position="180"/>
        <end position="212"/>
    </location>
</feature>
<evidence type="ECO:0000256" key="1">
    <source>
        <dbReference type="SAM" id="MobiDB-lite"/>
    </source>
</evidence>
<name>A0AAD4F8P3_9PLEO</name>
<sequence length="421" mass="46738">MSTAELPIAGRFPTENIQEHGPIQVQSMSATVVMAPPKPPSKDYTVHILEVEMSCTGNLDTHTILVEDASLLRMFVMKNGAVVVDLASLNTVMPVFKLEAAGPLSDNNGEEDTDEDFEMLQDAWKTCRLVWGHNVRLARSSKQMNKKKAEKDVADQTNNAEPSGLPVAQTEKQMLGSWRPAYGQQPARPSRAATTTTPSVRMGGHAFSQPEDDEYLSNAGEAMAPAEISSAQYHNEEDSEDYNEVGYEDEDDDDFEESSATKTKRPGAHKVSKPSQKALGKQAVKSTTPGLPRKTKPRNPAAMIWPTTIITTGTAGGYLRPLMEELGQTLTTDAERQQYMDLVWTRRRAAERDDAAKQSVVDDLETFVRTYGIVDQHNLWARWMESGIKVAMPMYKPVGSGEMDVAERKQMFERKKKARRG</sequence>
<feature type="compositionally biased region" description="Basic residues" evidence="1">
    <location>
        <begin position="262"/>
        <end position="272"/>
    </location>
</feature>
<feature type="compositionally biased region" description="Low complexity" evidence="1">
    <location>
        <begin position="186"/>
        <end position="199"/>
    </location>
</feature>